<dbReference type="PANTHER" id="PTHR45625">
    <property type="entry name" value="PEPTIDYL-PROLYL CIS-TRANS ISOMERASE-RELATED"/>
    <property type="match status" value="1"/>
</dbReference>
<evidence type="ECO:0000256" key="3">
    <source>
        <dbReference type="ARBA" id="ARBA00023235"/>
    </source>
</evidence>
<feature type="domain" description="PPIase cyclophilin-type" evidence="5">
    <location>
        <begin position="44"/>
        <end position="196"/>
    </location>
</feature>
<name>A0A6F8ZFU2_9FIRM</name>
<keyword evidence="7" id="KW-1185">Reference proteome</keyword>
<dbReference type="EMBL" id="LR778114">
    <property type="protein sequence ID" value="CAB1128804.1"/>
    <property type="molecule type" value="Genomic_DNA"/>
</dbReference>
<dbReference type="PROSITE" id="PS50072">
    <property type="entry name" value="CSA_PPIASE_2"/>
    <property type="match status" value="1"/>
</dbReference>
<dbReference type="CDD" id="cd00317">
    <property type="entry name" value="cyclophilin"/>
    <property type="match status" value="1"/>
</dbReference>
<evidence type="ECO:0000256" key="2">
    <source>
        <dbReference type="ARBA" id="ARBA00023110"/>
    </source>
</evidence>
<evidence type="ECO:0000259" key="5">
    <source>
        <dbReference type="PROSITE" id="PS50072"/>
    </source>
</evidence>
<dbReference type="InterPro" id="IPR029000">
    <property type="entry name" value="Cyclophilin-like_dom_sf"/>
</dbReference>
<keyword evidence="2 4" id="KW-0697">Rotamase</keyword>
<organism evidence="6 7">
    <name type="scientific">Candidatus Hydrogenisulfobacillus filiaventi</name>
    <dbReference type="NCBI Taxonomy" id="2707344"/>
    <lineage>
        <taxon>Bacteria</taxon>
        <taxon>Bacillati</taxon>
        <taxon>Bacillota</taxon>
        <taxon>Clostridia</taxon>
        <taxon>Eubacteriales</taxon>
        <taxon>Clostridiales Family XVII. Incertae Sedis</taxon>
        <taxon>Candidatus Hydrogenisulfobacillus</taxon>
    </lineage>
</organism>
<gene>
    <name evidence="6" type="ORF">R50_1298</name>
</gene>
<dbReference type="Gene3D" id="2.40.100.10">
    <property type="entry name" value="Cyclophilin-like"/>
    <property type="match status" value="1"/>
</dbReference>
<sequence length="211" mass="22294">MLAGGLLLAGCGTSPDPTGPGARWPHPPAMTLVPGSRYQAVVRTSAGSFTIRLFARQDPAAVNSFVFLARHRFYDGDRFFRVLPSLFIQAGDPLNDGRGGPGYRLPPELPPPFPYQPGIVALARQGRANSGSQFFICTGPAADALNHSPVYTELGRVTSGMAVVEAIAHGPLGPNPDYGGELSRPRDPVRILSVTILQSGSRPPGRARQGG</sequence>
<dbReference type="PANTHER" id="PTHR45625:SF4">
    <property type="entry name" value="PEPTIDYLPROLYL ISOMERASE DOMAIN AND WD REPEAT-CONTAINING PROTEIN 1"/>
    <property type="match status" value="1"/>
</dbReference>
<comment type="function">
    <text evidence="1 4">PPIases accelerate the folding of proteins. It catalyzes the cis-trans isomerization of proline imidic peptide bonds in oligopeptides.</text>
</comment>
<dbReference type="EC" id="5.2.1.8" evidence="4"/>
<dbReference type="InterPro" id="IPR002130">
    <property type="entry name" value="Cyclophilin-type_PPIase_dom"/>
</dbReference>
<proteinExistence type="inferred from homology"/>
<keyword evidence="3 4" id="KW-0413">Isomerase</keyword>
<evidence type="ECO:0000256" key="4">
    <source>
        <dbReference type="RuleBase" id="RU363019"/>
    </source>
</evidence>
<protein>
    <recommendedName>
        <fullName evidence="4">Peptidyl-prolyl cis-trans isomerase</fullName>
        <shortName evidence="4">PPIase</shortName>
        <ecNumber evidence="4">5.2.1.8</ecNumber>
    </recommendedName>
</protein>
<dbReference type="KEGG" id="hfv:R50_1298"/>
<dbReference type="Proteomes" id="UP000503399">
    <property type="component" value="Chromosome"/>
</dbReference>
<dbReference type="GO" id="GO:0003755">
    <property type="term" value="F:peptidyl-prolyl cis-trans isomerase activity"/>
    <property type="evidence" value="ECO:0007669"/>
    <property type="project" value="UniProtKB-UniRule"/>
</dbReference>
<evidence type="ECO:0000256" key="1">
    <source>
        <dbReference type="ARBA" id="ARBA00002388"/>
    </source>
</evidence>
<evidence type="ECO:0000313" key="6">
    <source>
        <dbReference type="EMBL" id="CAB1128804.1"/>
    </source>
</evidence>
<comment type="similarity">
    <text evidence="4">Belongs to the cyclophilin-type PPIase family.</text>
</comment>
<dbReference type="InterPro" id="IPR044666">
    <property type="entry name" value="Cyclophilin_A-like"/>
</dbReference>
<dbReference type="AlphaFoldDB" id="A0A6F8ZFU2"/>
<comment type="catalytic activity">
    <reaction evidence="4">
        <text>[protein]-peptidylproline (omega=180) = [protein]-peptidylproline (omega=0)</text>
        <dbReference type="Rhea" id="RHEA:16237"/>
        <dbReference type="Rhea" id="RHEA-COMP:10747"/>
        <dbReference type="Rhea" id="RHEA-COMP:10748"/>
        <dbReference type="ChEBI" id="CHEBI:83833"/>
        <dbReference type="ChEBI" id="CHEBI:83834"/>
        <dbReference type="EC" id="5.2.1.8"/>
    </reaction>
</comment>
<reference evidence="6 7" key="1">
    <citation type="submission" date="2020-02" db="EMBL/GenBank/DDBJ databases">
        <authorList>
            <person name="Hogendoorn C."/>
        </authorList>
    </citation>
    <scope>NUCLEOTIDE SEQUENCE [LARGE SCALE GENOMIC DNA]</scope>
    <source>
        <strain evidence="6">R501</strain>
    </source>
</reference>
<dbReference type="Pfam" id="PF00160">
    <property type="entry name" value="Pro_isomerase"/>
    <property type="match status" value="1"/>
</dbReference>
<dbReference type="PRINTS" id="PR00153">
    <property type="entry name" value="CSAPPISMRASE"/>
</dbReference>
<evidence type="ECO:0000313" key="7">
    <source>
        <dbReference type="Proteomes" id="UP000503399"/>
    </source>
</evidence>
<dbReference type="SUPFAM" id="SSF50891">
    <property type="entry name" value="Cyclophilin-like"/>
    <property type="match status" value="1"/>
</dbReference>
<accession>A0A6F8ZFU2</accession>